<organism evidence="1 2">
    <name type="scientific">Thermoanaerobacter thermohydrosulfuricus</name>
    <name type="common">Clostridium thermohydrosulfuricum</name>
    <dbReference type="NCBI Taxonomy" id="1516"/>
    <lineage>
        <taxon>Bacteria</taxon>
        <taxon>Bacillati</taxon>
        <taxon>Bacillota</taxon>
        <taxon>Clostridia</taxon>
        <taxon>Thermoanaerobacterales</taxon>
        <taxon>Thermoanaerobacteraceae</taxon>
        <taxon>Thermoanaerobacter</taxon>
    </lineage>
</organism>
<dbReference type="AlphaFoldDB" id="A0A1I2BLR0"/>
<name>A0A1I2BLR0_THETY</name>
<protein>
    <submittedName>
        <fullName evidence="1">Uncharacterized protein</fullName>
    </submittedName>
</protein>
<dbReference type="SUPFAM" id="SSF57850">
    <property type="entry name" value="RING/U-box"/>
    <property type="match status" value="1"/>
</dbReference>
<reference evidence="1 2" key="1">
    <citation type="submission" date="2016-10" db="EMBL/GenBank/DDBJ databases">
        <authorList>
            <person name="de Groot N.N."/>
        </authorList>
    </citation>
    <scope>NUCLEOTIDE SEQUENCE [LARGE SCALE GENOMIC DNA]</scope>
    <source>
        <strain evidence="1 2">DSM 569</strain>
    </source>
</reference>
<gene>
    <name evidence="1" type="ORF">SAMN04244560_02855</name>
</gene>
<evidence type="ECO:0000313" key="2">
    <source>
        <dbReference type="Proteomes" id="UP000183404"/>
    </source>
</evidence>
<dbReference type="EMBL" id="FNBS01000130">
    <property type="protein sequence ID" value="SDG74459.1"/>
    <property type="molecule type" value="Genomic_DNA"/>
</dbReference>
<sequence length="81" mass="9348">MLFFYRTLLLKFYILCGIIIIQQYIEVIKMKNQVAEDKKQLKENKADQNNVNVFTCPDCGAKLVHEGGCVFCPFCGYSECQ</sequence>
<evidence type="ECO:0000313" key="1">
    <source>
        <dbReference type="EMBL" id="SDG74459.1"/>
    </source>
</evidence>
<dbReference type="Proteomes" id="UP000183404">
    <property type="component" value="Unassembled WGS sequence"/>
</dbReference>
<accession>A0A1I2BLR0</accession>
<proteinExistence type="predicted"/>